<name>A0ABQ4Q617_9BURK</name>
<comment type="caution">
    <text evidence="5">The sequence shown here is derived from an EMBL/GenBank/DDBJ whole genome shotgun (WGS) entry which is preliminary data.</text>
</comment>
<dbReference type="InterPro" id="IPR043128">
    <property type="entry name" value="Rev_trsase/Diguanyl_cyclase"/>
</dbReference>
<keyword evidence="3" id="KW-0175">Coiled coil</keyword>
<dbReference type="PANTHER" id="PTHR45138:SF9">
    <property type="entry name" value="DIGUANYLATE CYCLASE DGCM-RELATED"/>
    <property type="match status" value="1"/>
</dbReference>
<dbReference type="CDD" id="cd01949">
    <property type="entry name" value="GGDEF"/>
    <property type="match status" value="1"/>
</dbReference>
<evidence type="ECO:0000259" key="4">
    <source>
        <dbReference type="PROSITE" id="PS50887"/>
    </source>
</evidence>
<accession>A0ABQ4Q617</accession>
<dbReference type="EC" id="2.7.7.65" evidence="1"/>
<dbReference type="SUPFAM" id="SSF55073">
    <property type="entry name" value="Nucleotide cyclase"/>
    <property type="match status" value="1"/>
</dbReference>
<dbReference type="SMART" id="SM00267">
    <property type="entry name" value="GGDEF"/>
    <property type="match status" value="1"/>
</dbReference>
<evidence type="ECO:0000256" key="3">
    <source>
        <dbReference type="SAM" id="Coils"/>
    </source>
</evidence>
<dbReference type="Gene3D" id="3.30.70.270">
    <property type="match status" value="1"/>
</dbReference>
<dbReference type="NCBIfam" id="NF038266">
    <property type="entry name" value="diguan_SiaD"/>
    <property type="match status" value="1"/>
</dbReference>
<proteinExistence type="predicted"/>
<dbReference type="InterPro" id="IPR050469">
    <property type="entry name" value="Diguanylate_Cyclase"/>
</dbReference>
<evidence type="ECO:0000313" key="6">
    <source>
        <dbReference type="Proteomes" id="UP000887222"/>
    </source>
</evidence>
<evidence type="ECO:0000256" key="1">
    <source>
        <dbReference type="ARBA" id="ARBA00012528"/>
    </source>
</evidence>
<dbReference type="InterPro" id="IPR000160">
    <property type="entry name" value="GGDEF_dom"/>
</dbReference>
<dbReference type="EMBL" id="BPMK01000009">
    <property type="protein sequence ID" value="GIZ52250.1"/>
    <property type="molecule type" value="Genomic_DNA"/>
</dbReference>
<dbReference type="Proteomes" id="UP000887222">
    <property type="component" value="Unassembled WGS sequence"/>
</dbReference>
<reference evidence="5 6" key="1">
    <citation type="journal article" date="2022" name="Int. J. Syst. Evol. Microbiol.">
        <title>Noviherbaspirillum aridicola sp. nov., isolated from an arid soil in Pakistan.</title>
        <authorList>
            <person name="Khan I.U."/>
            <person name="Saqib M."/>
            <person name="Amin A."/>
            <person name="Hussain F."/>
            <person name="Li L."/>
            <person name="Liu Y.H."/>
            <person name="Fang B.Z."/>
            <person name="Ahmed I."/>
            <person name="Li W.J."/>
        </authorList>
    </citation>
    <scope>NUCLEOTIDE SEQUENCE [LARGE SCALE GENOMIC DNA]</scope>
    <source>
        <strain evidence="5 6">NCCP-691</strain>
    </source>
</reference>
<feature type="domain" description="GGDEF" evidence="4">
    <location>
        <begin position="132"/>
        <end position="263"/>
    </location>
</feature>
<comment type="catalytic activity">
    <reaction evidence="2">
        <text>2 GTP = 3',3'-c-di-GMP + 2 diphosphate</text>
        <dbReference type="Rhea" id="RHEA:24898"/>
        <dbReference type="ChEBI" id="CHEBI:33019"/>
        <dbReference type="ChEBI" id="CHEBI:37565"/>
        <dbReference type="ChEBI" id="CHEBI:58805"/>
        <dbReference type="EC" id="2.7.7.65"/>
    </reaction>
</comment>
<gene>
    <name evidence="5" type="ORF">NCCP691_22640</name>
</gene>
<evidence type="ECO:0000313" key="5">
    <source>
        <dbReference type="EMBL" id="GIZ52250.1"/>
    </source>
</evidence>
<sequence length="263" mass="29777">MSMRDDKDLSLAVEALLADPAYARNPLRQALDELYTEFRNVLHQIDRVTRISDRYQSVTRERTQSLTERYQKQLRQLEKMARISDRYQSMMRDLNEALKEAATRDALTGIGNRRMLMDRLKAETARAQRMGRPLALALLDVDRFKTVNDAWGHEIGDRALVEIARAVSDAVRDYDICGRWGGEEFMIIMPEIGAREAVPVVERVREAVAALKVATPGEPLSLSASFGVTEWRPEENISDTICRADAAMFAAKHAGRNRLEVAA</sequence>
<dbReference type="PANTHER" id="PTHR45138">
    <property type="entry name" value="REGULATORY COMPONENTS OF SENSORY TRANSDUCTION SYSTEM"/>
    <property type="match status" value="1"/>
</dbReference>
<feature type="coiled-coil region" evidence="3">
    <location>
        <begin position="60"/>
        <end position="104"/>
    </location>
</feature>
<keyword evidence="6" id="KW-1185">Reference proteome</keyword>
<protein>
    <recommendedName>
        <fullName evidence="1">diguanylate cyclase</fullName>
        <ecNumber evidence="1">2.7.7.65</ecNumber>
    </recommendedName>
</protein>
<dbReference type="Pfam" id="PF00990">
    <property type="entry name" value="GGDEF"/>
    <property type="match status" value="1"/>
</dbReference>
<dbReference type="PROSITE" id="PS50887">
    <property type="entry name" value="GGDEF"/>
    <property type="match status" value="1"/>
</dbReference>
<organism evidence="5 6">
    <name type="scientific">Noviherbaspirillum aridicola</name>
    <dbReference type="NCBI Taxonomy" id="2849687"/>
    <lineage>
        <taxon>Bacteria</taxon>
        <taxon>Pseudomonadati</taxon>
        <taxon>Pseudomonadota</taxon>
        <taxon>Betaproteobacteria</taxon>
        <taxon>Burkholderiales</taxon>
        <taxon>Oxalobacteraceae</taxon>
        <taxon>Noviherbaspirillum</taxon>
    </lineage>
</organism>
<dbReference type="NCBIfam" id="TIGR00254">
    <property type="entry name" value="GGDEF"/>
    <property type="match status" value="1"/>
</dbReference>
<evidence type="ECO:0000256" key="2">
    <source>
        <dbReference type="ARBA" id="ARBA00034247"/>
    </source>
</evidence>
<dbReference type="InterPro" id="IPR029787">
    <property type="entry name" value="Nucleotide_cyclase"/>
</dbReference>